<evidence type="ECO:0000313" key="4">
    <source>
        <dbReference type="EMBL" id="ROL54686.1"/>
    </source>
</evidence>
<reference evidence="4 5" key="1">
    <citation type="submission" date="2018-10" db="EMBL/GenBank/DDBJ databases">
        <title>Genome assembly for a Yunnan-Guizhou Plateau 3E fish, Anabarilius grahami (Regan), and its evolutionary and genetic applications.</title>
        <authorList>
            <person name="Jiang W."/>
        </authorList>
    </citation>
    <scope>NUCLEOTIDE SEQUENCE [LARGE SCALE GENOMIC DNA]</scope>
    <source>
        <strain evidence="4">AG-KIZ</strain>
        <tissue evidence="4">Muscle</tissue>
    </source>
</reference>
<evidence type="ECO:0000256" key="3">
    <source>
        <dbReference type="SAM" id="SignalP"/>
    </source>
</evidence>
<keyword evidence="2" id="KW-0472">Membrane</keyword>
<keyword evidence="5" id="KW-1185">Reference proteome</keyword>
<gene>
    <name evidence="4" type="ORF">DPX16_1572</name>
</gene>
<keyword evidence="2" id="KW-1133">Transmembrane helix</keyword>
<protein>
    <submittedName>
        <fullName evidence="4">Uncharacterized protein</fullName>
    </submittedName>
</protein>
<sequence>MERHLFWLFCLLTALGSVESADEAKGLAIRISNKNLICANGAFDHEPKPLTEDAQATYSCIDNTTADCAENYIENDDCARQRILVKVLSSENMIQLNTPALITVIVSDVFVTMMIGWAIYSVCAQPRTRSSYQGNKASDRQNLITNNSAGDTYQPLNARSSEYSTLHGARKPKNSKHPL</sequence>
<dbReference type="Proteomes" id="UP000281406">
    <property type="component" value="Unassembled WGS sequence"/>
</dbReference>
<feature type="signal peptide" evidence="3">
    <location>
        <begin position="1"/>
        <end position="20"/>
    </location>
</feature>
<feature type="chain" id="PRO_5018233291" evidence="3">
    <location>
        <begin position="21"/>
        <end position="179"/>
    </location>
</feature>
<feature type="transmembrane region" description="Helical" evidence="2">
    <location>
        <begin position="100"/>
        <end position="120"/>
    </location>
</feature>
<evidence type="ECO:0000256" key="1">
    <source>
        <dbReference type="SAM" id="MobiDB-lite"/>
    </source>
</evidence>
<dbReference type="EMBL" id="RJVU01006538">
    <property type="protein sequence ID" value="ROL54686.1"/>
    <property type="molecule type" value="Genomic_DNA"/>
</dbReference>
<accession>A0A3N0Z8A6</accession>
<organism evidence="4 5">
    <name type="scientific">Anabarilius grahami</name>
    <name type="common">Kanglang fish</name>
    <name type="synonym">Barilius grahami</name>
    <dbReference type="NCBI Taxonomy" id="495550"/>
    <lineage>
        <taxon>Eukaryota</taxon>
        <taxon>Metazoa</taxon>
        <taxon>Chordata</taxon>
        <taxon>Craniata</taxon>
        <taxon>Vertebrata</taxon>
        <taxon>Euteleostomi</taxon>
        <taxon>Actinopterygii</taxon>
        <taxon>Neopterygii</taxon>
        <taxon>Teleostei</taxon>
        <taxon>Ostariophysi</taxon>
        <taxon>Cypriniformes</taxon>
        <taxon>Xenocyprididae</taxon>
        <taxon>Xenocypridinae</taxon>
        <taxon>Xenocypridinae incertae sedis</taxon>
        <taxon>Anabarilius</taxon>
    </lineage>
</organism>
<proteinExistence type="predicted"/>
<dbReference type="OrthoDB" id="8941324at2759"/>
<keyword evidence="2" id="KW-0812">Transmembrane</keyword>
<evidence type="ECO:0000313" key="5">
    <source>
        <dbReference type="Proteomes" id="UP000281406"/>
    </source>
</evidence>
<feature type="region of interest" description="Disordered" evidence="1">
    <location>
        <begin position="131"/>
        <end position="156"/>
    </location>
</feature>
<comment type="caution">
    <text evidence="4">The sequence shown here is derived from an EMBL/GenBank/DDBJ whole genome shotgun (WGS) entry which is preliminary data.</text>
</comment>
<keyword evidence="3" id="KW-0732">Signal</keyword>
<name>A0A3N0Z8A6_ANAGA</name>
<dbReference type="AlphaFoldDB" id="A0A3N0Z8A6"/>
<evidence type="ECO:0000256" key="2">
    <source>
        <dbReference type="SAM" id="Phobius"/>
    </source>
</evidence>